<proteinExistence type="predicted"/>
<evidence type="ECO:0000313" key="3">
    <source>
        <dbReference type="Proteomes" id="UP000499080"/>
    </source>
</evidence>
<keyword evidence="3" id="KW-1185">Reference proteome</keyword>
<dbReference type="Proteomes" id="UP000499080">
    <property type="component" value="Unassembled WGS sequence"/>
</dbReference>
<gene>
    <name evidence="2" type="ORF">AVEN_123039_1</name>
</gene>
<feature type="region of interest" description="Disordered" evidence="1">
    <location>
        <begin position="1"/>
        <end position="28"/>
    </location>
</feature>
<dbReference type="AlphaFoldDB" id="A0A4Y2KFC3"/>
<comment type="caution">
    <text evidence="2">The sequence shown here is derived from an EMBL/GenBank/DDBJ whole genome shotgun (WGS) entry which is preliminary data.</text>
</comment>
<evidence type="ECO:0000313" key="2">
    <source>
        <dbReference type="EMBL" id="GBN00446.1"/>
    </source>
</evidence>
<organism evidence="2 3">
    <name type="scientific">Araneus ventricosus</name>
    <name type="common">Orbweaver spider</name>
    <name type="synonym">Epeira ventricosa</name>
    <dbReference type="NCBI Taxonomy" id="182803"/>
    <lineage>
        <taxon>Eukaryota</taxon>
        <taxon>Metazoa</taxon>
        <taxon>Ecdysozoa</taxon>
        <taxon>Arthropoda</taxon>
        <taxon>Chelicerata</taxon>
        <taxon>Arachnida</taxon>
        <taxon>Araneae</taxon>
        <taxon>Araneomorphae</taxon>
        <taxon>Entelegynae</taxon>
        <taxon>Araneoidea</taxon>
        <taxon>Araneidae</taxon>
        <taxon>Araneus</taxon>
    </lineage>
</organism>
<accession>A0A4Y2KFC3</accession>
<sequence length="101" mass="11665">MMPQGLFWNEPHHFEPRSTPKLSTPSPSFRTTAEGWSFDLTDLTRTSPTHTAILRWNRVSSLEPSDPEAETVPTDHRSPKILKESQKKVQLAIYHIPHFIF</sequence>
<reference evidence="2 3" key="1">
    <citation type="journal article" date="2019" name="Sci. Rep.">
        <title>Orb-weaving spider Araneus ventricosus genome elucidates the spidroin gene catalogue.</title>
        <authorList>
            <person name="Kono N."/>
            <person name="Nakamura H."/>
            <person name="Ohtoshi R."/>
            <person name="Moran D.A.P."/>
            <person name="Shinohara A."/>
            <person name="Yoshida Y."/>
            <person name="Fujiwara M."/>
            <person name="Mori M."/>
            <person name="Tomita M."/>
            <person name="Arakawa K."/>
        </authorList>
    </citation>
    <scope>NUCLEOTIDE SEQUENCE [LARGE SCALE GENOMIC DNA]</scope>
</reference>
<name>A0A4Y2KFC3_ARAVE</name>
<protein>
    <submittedName>
        <fullName evidence="2">Uncharacterized protein</fullName>
    </submittedName>
</protein>
<dbReference type="EMBL" id="BGPR01004517">
    <property type="protein sequence ID" value="GBN00446.1"/>
    <property type="molecule type" value="Genomic_DNA"/>
</dbReference>
<evidence type="ECO:0000256" key="1">
    <source>
        <dbReference type="SAM" id="MobiDB-lite"/>
    </source>
</evidence>